<dbReference type="Pfam" id="PF23539">
    <property type="entry name" value="DUF7134"/>
    <property type="match status" value="1"/>
</dbReference>
<evidence type="ECO:0000256" key="1">
    <source>
        <dbReference type="ARBA" id="ARBA00000085"/>
    </source>
</evidence>
<dbReference type="Gene3D" id="3.30.565.10">
    <property type="entry name" value="Histidine kinase-like ATPase, C-terminal domain"/>
    <property type="match status" value="1"/>
</dbReference>
<keyword evidence="9" id="KW-0812">Transmembrane</keyword>
<keyword evidence="9" id="KW-0472">Membrane</keyword>
<evidence type="ECO:0000256" key="8">
    <source>
        <dbReference type="ARBA" id="ARBA00023012"/>
    </source>
</evidence>
<keyword evidence="5" id="KW-0547">Nucleotide-binding</keyword>
<feature type="domain" description="DUF7134" evidence="12">
    <location>
        <begin position="20"/>
        <end position="176"/>
    </location>
</feature>
<keyword evidence="8" id="KW-0902">Two-component regulatory system</keyword>
<evidence type="ECO:0000313" key="14">
    <source>
        <dbReference type="Proteomes" id="UP001183817"/>
    </source>
</evidence>
<dbReference type="InterPro" id="IPR003594">
    <property type="entry name" value="HATPase_dom"/>
</dbReference>
<feature type="transmembrane region" description="Helical" evidence="9">
    <location>
        <begin position="30"/>
        <end position="50"/>
    </location>
</feature>
<dbReference type="InterPro" id="IPR050482">
    <property type="entry name" value="Sensor_HK_TwoCompSys"/>
</dbReference>
<dbReference type="InterPro" id="IPR055558">
    <property type="entry name" value="DUF7134"/>
</dbReference>
<dbReference type="PANTHER" id="PTHR24421:SF10">
    <property type="entry name" value="NITRATE_NITRITE SENSOR PROTEIN NARQ"/>
    <property type="match status" value="1"/>
</dbReference>
<keyword evidence="14" id="KW-1185">Reference proteome</keyword>
<evidence type="ECO:0000256" key="3">
    <source>
        <dbReference type="ARBA" id="ARBA00022553"/>
    </source>
</evidence>
<sequence>MEETAPLPPQESMTPHRTIDKWIRENPNKVDLILGLGIWLVFGLIAGVSLGISGNGWALAILGTVQTLPLIWRRRQPGLAAGIIVLAHLIQVGVTYELLPSQISVPITIYTLAAYGRRWQSFAGLAAGLVGSLLASVRLGAWASDNSIQGTVLNFIGLSLLVLVAWTFGDLARTRRLSLQTLEDRARRLETEREQERALAAADERSHIAREMHDIVAHSLSVIIAQSDGARYASEHDPQIARETLATIAQTGRSSLREMRRLLGVLRSDEEASTRPLPTLGDVPALLEATRMSGLAIDFRQSGTARRDLPAGAELTAYRAMQEALTNVLKHAGPEAATTVMLGWENRGLQLTVSDDGRGAGAMDHAASGQGLRGMAERVALYDGRVEAEPRVGGGFGVSVFIPYTED</sequence>
<evidence type="ECO:0000256" key="7">
    <source>
        <dbReference type="ARBA" id="ARBA00022840"/>
    </source>
</evidence>
<keyword evidence="4" id="KW-0808">Transferase</keyword>
<feature type="transmembrane region" description="Helical" evidence="9">
    <location>
        <begin position="119"/>
        <end position="139"/>
    </location>
</feature>
<comment type="catalytic activity">
    <reaction evidence="1">
        <text>ATP + protein L-histidine = ADP + protein N-phospho-L-histidine.</text>
        <dbReference type="EC" id="2.7.13.3"/>
    </reaction>
</comment>
<feature type="domain" description="Signal transduction histidine kinase subgroup 3 dimerisation and phosphoacceptor" evidence="11">
    <location>
        <begin position="204"/>
        <end position="270"/>
    </location>
</feature>
<dbReference type="Proteomes" id="UP001183817">
    <property type="component" value="Unassembled WGS sequence"/>
</dbReference>
<evidence type="ECO:0000256" key="6">
    <source>
        <dbReference type="ARBA" id="ARBA00022777"/>
    </source>
</evidence>
<accession>A0ABU2BP04</accession>
<feature type="domain" description="Histidine kinase/HSP90-like ATPase" evidence="10">
    <location>
        <begin position="314"/>
        <end position="405"/>
    </location>
</feature>
<dbReference type="Pfam" id="PF02518">
    <property type="entry name" value="HATPase_c"/>
    <property type="match status" value="1"/>
</dbReference>
<dbReference type="CDD" id="cd16917">
    <property type="entry name" value="HATPase_UhpB-NarQ-NarX-like"/>
    <property type="match status" value="1"/>
</dbReference>
<feature type="transmembrane region" description="Helical" evidence="9">
    <location>
        <begin position="79"/>
        <end position="99"/>
    </location>
</feature>
<dbReference type="EC" id="2.7.13.3" evidence="2"/>
<evidence type="ECO:0000256" key="9">
    <source>
        <dbReference type="SAM" id="Phobius"/>
    </source>
</evidence>
<dbReference type="Gene3D" id="1.20.5.1930">
    <property type="match status" value="1"/>
</dbReference>
<dbReference type="InterPro" id="IPR011712">
    <property type="entry name" value="Sig_transdc_His_kin_sub3_dim/P"/>
</dbReference>
<evidence type="ECO:0000259" key="12">
    <source>
        <dbReference type="Pfam" id="PF23539"/>
    </source>
</evidence>
<evidence type="ECO:0000256" key="4">
    <source>
        <dbReference type="ARBA" id="ARBA00022679"/>
    </source>
</evidence>
<keyword evidence="9" id="KW-1133">Transmembrane helix</keyword>
<comment type="caution">
    <text evidence="13">The sequence shown here is derived from an EMBL/GenBank/DDBJ whole genome shotgun (WGS) entry which is preliminary data.</text>
</comment>
<dbReference type="Pfam" id="PF07730">
    <property type="entry name" value="HisKA_3"/>
    <property type="match status" value="1"/>
</dbReference>
<name>A0ABU2BP04_9MICC</name>
<dbReference type="RefSeq" id="WP_310293231.1">
    <property type="nucleotide sequence ID" value="NZ_BAAAWO010000001.1"/>
</dbReference>
<dbReference type="InterPro" id="IPR036890">
    <property type="entry name" value="HATPase_C_sf"/>
</dbReference>
<dbReference type="PANTHER" id="PTHR24421">
    <property type="entry name" value="NITRATE/NITRITE SENSOR PROTEIN NARX-RELATED"/>
    <property type="match status" value="1"/>
</dbReference>
<gene>
    <name evidence="13" type="ORF">J2S64_004074</name>
</gene>
<reference evidence="13 14" key="1">
    <citation type="submission" date="2023-07" db="EMBL/GenBank/DDBJ databases">
        <title>Sequencing the genomes of 1000 actinobacteria strains.</title>
        <authorList>
            <person name="Klenk H.-P."/>
        </authorList>
    </citation>
    <scope>NUCLEOTIDE SEQUENCE [LARGE SCALE GENOMIC DNA]</scope>
    <source>
        <strain evidence="13 14">DSM 20167</strain>
    </source>
</reference>
<keyword evidence="7" id="KW-0067">ATP-binding</keyword>
<evidence type="ECO:0000313" key="13">
    <source>
        <dbReference type="EMBL" id="MDR7360383.1"/>
    </source>
</evidence>
<keyword evidence="3" id="KW-0597">Phosphoprotein</keyword>
<proteinExistence type="predicted"/>
<dbReference type="EMBL" id="JAVDYI010000001">
    <property type="protein sequence ID" value="MDR7360383.1"/>
    <property type="molecule type" value="Genomic_DNA"/>
</dbReference>
<protein>
    <recommendedName>
        <fullName evidence="2">histidine kinase</fullName>
        <ecNumber evidence="2">2.7.13.3</ecNumber>
    </recommendedName>
</protein>
<keyword evidence="6 13" id="KW-0418">Kinase</keyword>
<evidence type="ECO:0000259" key="10">
    <source>
        <dbReference type="Pfam" id="PF02518"/>
    </source>
</evidence>
<evidence type="ECO:0000256" key="2">
    <source>
        <dbReference type="ARBA" id="ARBA00012438"/>
    </source>
</evidence>
<organism evidence="13 14">
    <name type="scientific">Paeniglutamicibacter sulfureus</name>
    <dbReference type="NCBI Taxonomy" id="43666"/>
    <lineage>
        <taxon>Bacteria</taxon>
        <taxon>Bacillati</taxon>
        <taxon>Actinomycetota</taxon>
        <taxon>Actinomycetes</taxon>
        <taxon>Micrococcales</taxon>
        <taxon>Micrococcaceae</taxon>
        <taxon>Paeniglutamicibacter</taxon>
    </lineage>
</organism>
<evidence type="ECO:0000259" key="11">
    <source>
        <dbReference type="Pfam" id="PF07730"/>
    </source>
</evidence>
<evidence type="ECO:0000256" key="5">
    <source>
        <dbReference type="ARBA" id="ARBA00022741"/>
    </source>
</evidence>
<feature type="transmembrane region" description="Helical" evidence="9">
    <location>
        <begin position="151"/>
        <end position="169"/>
    </location>
</feature>
<dbReference type="SUPFAM" id="SSF55874">
    <property type="entry name" value="ATPase domain of HSP90 chaperone/DNA topoisomerase II/histidine kinase"/>
    <property type="match status" value="1"/>
</dbReference>
<dbReference type="GO" id="GO:0016301">
    <property type="term" value="F:kinase activity"/>
    <property type="evidence" value="ECO:0007669"/>
    <property type="project" value="UniProtKB-KW"/>
</dbReference>